<dbReference type="InterPro" id="IPR001433">
    <property type="entry name" value="OxRdtase_FAD/NAD-bd"/>
</dbReference>
<dbReference type="Pfam" id="PF00175">
    <property type="entry name" value="NAD_binding_1"/>
    <property type="match status" value="1"/>
</dbReference>
<dbReference type="Gene3D" id="1.20.990.10">
    <property type="entry name" value="NADPH-cytochrome p450 Reductase, Chain A, domain 3"/>
    <property type="match status" value="1"/>
</dbReference>
<dbReference type="Gene3D" id="2.40.30.10">
    <property type="entry name" value="Translation factors"/>
    <property type="match status" value="1"/>
</dbReference>
<sequence length="437" mass="49862">MYPLPPGAEVVPEASIPPARVTIAEVQEKTKEQAPADLLQTDSMFHTVVVRENTRITGEGWYQDVRHLEFEFDSKDDIRYDPGDVALIHPVAPPKDIQDFLELMHWDDVADTPITITRTMEDQSLPDHLPLYPQQTTLRTLLARHVDFRAVPRRVFFQYLRYFTSDEREVETLDDWLSPAGADDLYEYCHRPRRTIHEIMTEFRNVRIPREYIFDVLPSLRPRQFSIASSNKAHPNRVQLCVAIVKYRTKLKVPRQGVCTSYLAGLKPGDKLRIAIQKGLLTLPPSPATPVICVGPGTGVAPMRALIQERMYDGSSSNTLYFGCRSATKDEHYADEWAECVARQQLTYRVAHSRDGKEGEARVYVQDRIREDAPRVWKLLEEGAWVFISGSANKMPAAVKAALAYAVENEGGFEKEAAVRYLDEMVRDGRLLEECWS</sequence>
<dbReference type="Gene3D" id="3.40.50.80">
    <property type="entry name" value="Nucleotide-binding domain of ferredoxin-NADP reductase (FNR) module"/>
    <property type="match status" value="1"/>
</dbReference>
<dbReference type="FunFam" id="3.40.50.80:FF:000032">
    <property type="entry name" value="NADPH-dependent diflavin oxidoreductase 1"/>
    <property type="match status" value="1"/>
</dbReference>
<name>A0A9P7KBQ2_9AGAR</name>
<organism evidence="6 7">
    <name type="scientific">Asterophora parasitica</name>
    <dbReference type="NCBI Taxonomy" id="117018"/>
    <lineage>
        <taxon>Eukaryota</taxon>
        <taxon>Fungi</taxon>
        <taxon>Dikarya</taxon>
        <taxon>Basidiomycota</taxon>
        <taxon>Agaricomycotina</taxon>
        <taxon>Agaricomycetes</taxon>
        <taxon>Agaricomycetidae</taxon>
        <taxon>Agaricales</taxon>
        <taxon>Tricholomatineae</taxon>
        <taxon>Lyophyllaceae</taxon>
        <taxon>Asterophora</taxon>
    </lineage>
</organism>
<evidence type="ECO:0000313" key="7">
    <source>
        <dbReference type="Proteomes" id="UP000775547"/>
    </source>
</evidence>
<protein>
    <recommendedName>
        <fullName evidence="5">FAD-binding FR-type domain-containing protein</fullName>
    </recommendedName>
</protein>
<dbReference type="SUPFAM" id="SSF63380">
    <property type="entry name" value="Riboflavin synthase domain-like"/>
    <property type="match status" value="1"/>
</dbReference>
<evidence type="ECO:0000256" key="4">
    <source>
        <dbReference type="ARBA" id="ARBA00023002"/>
    </source>
</evidence>
<reference evidence="6" key="1">
    <citation type="submission" date="2020-07" db="EMBL/GenBank/DDBJ databases">
        <authorList>
            <person name="Nieuwenhuis M."/>
            <person name="Van De Peppel L.J.J."/>
        </authorList>
    </citation>
    <scope>NUCLEOTIDE SEQUENCE</scope>
    <source>
        <strain evidence="6">AP01</strain>
        <tissue evidence="6">Mycelium</tissue>
    </source>
</reference>
<dbReference type="InterPro" id="IPR017938">
    <property type="entry name" value="Riboflavin_synthase-like_b-brl"/>
</dbReference>
<dbReference type="EMBL" id="JABCKV010000133">
    <property type="protein sequence ID" value="KAG5643125.1"/>
    <property type="molecule type" value="Genomic_DNA"/>
</dbReference>
<dbReference type="GO" id="GO:0010181">
    <property type="term" value="F:FMN binding"/>
    <property type="evidence" value="ECO:0007669"/>
    <property type="project" value="TreeGrafter"/>
</dbReference>
<proteinExistence type="predicted"/>
<dbReference type="InterPro" id="IPR023173">
    <property type="entry name" value="NADPH_Cyt_P450_Rdtase_alpha"/>
</dbReference>
<accession>A0A9P7KBQ2</accession>
<dbReference type="PANTHER" id="PTHR19384:SF10">
    <property type="entry name" value="NADPH-DEPENDENT DIFLAVIN OXIDOREDUCTASE 1"/>
    <property type="match status" value="1"/>
</dbReference>
<dbReference type="PRINTS" id="PR00371">
    <property type="entry name" value="FPNCR"/>
</dbReference>
<dbReference type="OrthoDB" id="1856718at2759"/>
<dbReference type="InterPro" id="IPR003097">
    <property type="entry name" value="CysJ-like_FAD-binding"/>
</dbReference>
<dbReference type="SUPFAM" id="SSF52343">
    <property type="entry name" value="Ferredoxin reductase-like, C-terminal NADP-linked domain"/>
    <property type="match status" value="1"/>
</dbReference>
<evidence type="ECO:0000259" key="5">
    <source>
        <dbReference type="PROSITE" id="PS51384"/>
    </source>
</evidence>
<dbReference type="InterPro" id="IPR001709">
    <property type="entry name" value="Flavoprot_Pyr_Nucl_cyt_Rdtase"/>
</dbReference>
<dbReference type="AlphaFoldDB" id="A0A9P7KBQ2"/>
<comment type="caution">
    <text evidence="6">The sequence shown here is derived from an EMBL/GenBank/DDBJ whole genome shotgun (WGS) entry which is preliminary data.</text>
</comment>
<dbReference type="GO" id="GO:0050660">
    <property type="term" value="F:flavin adenine dinucleotide binding"/>
    <property type="evidence" value="ECO:0007669"/>
    <property type="project" value="TreeGrafter"/>
</dbReference>
<dbReference type="InterPro" id="IPR017927">
    <property type="entry name" value="FAD-bd_FR_type"/>
</dbReference>
<dbReference type="InterPro" id="IPR039261">
    <property type="entry name" value="FNR_nucleotide-bd"/>
</dbReference>
<dbReference type="PROSITE" id="PS51384">
    <property type="entry name" value="FAD_FR"/>
    <property type="match status" value="1"/>
</dbReference>
<evidence type="ECO:0000256" key="2">
    <source>
        <dbReference type="ARBA" id="ARBA00022630"/>
    </source>
</evidence>
<keyword evidence="2" id="KW-0285">Flavoprotein</keyword>
<gene>
    <name evidence="6" type="ORF">DXG03_001551</name>
</gene>
<feature type="domain" description="FAD-binding FR-type" evidence="5">
    <location>
        <begin position="43"/>
        <end position="284"/>
    </location>
</feature>
<reference evidence="6" key="2">
    <citation type="submission" date="2021-10" db="EMBL/GenBank/DDBJ databases">
        <title>Phylogenomics reveals ancestral predisposition of the termite-cultivated fungus Termitomyces towards a domesticated lifestyle.</title>
        <authorList>
            <person name="Auxier B."/>
            <person name="Grum-Grzhimaylo A."/>
            <person name="Cardenas M.E."/>
            <person name="Lodge J.D."/>
            <person name="Laessoe T."/>
            <person name="Pedersen O."/>
            <person name="Smith M.E."/>
            <person name="Kuyper T.W."/>
            <person name="Franco-Molano E.A."/>
            <person name="Baroni T.J."/>
            <person name="Aanen D.K."/>
        </authorList>
    </citation>
    <scope>NUCLEOTIDE SEQUENCE</scope>
    <source>
        <strain evidence="6">AP01</strain>
        <tissue evidence="6">Mycelium</tissue>
    </source>
</reference>
<dbReference type="GO" id="GO:0005829">
    <property type="term" value="C:cytosol"/>
    <property type="evidence" value="ECO:0007669"/>
    <property type="project" value="TreeGrafter"/>
</dbReference>
<dbReference type="GO" id="GO:0016491">
    <property type="term" value="F:oxidoreductase activity"/>
    <property type="evidence" value="ECO:0007669"/>
    <property type="project" value="UniProtKB-KW"/>
</dbReference>
<comment type="cofactor">
    <cofactor evidence="1">
        <name>FAD</name>
        <dbReference type="ChEBI" id="CHEBI:57692"/>
    </cofactor>
</comment>
<dbReference type="Proteomes" id="UP000775547">
    <property type="component" value="Unassembled WGS sequence"/>
</dbReference>
<dbReference type="PANTHER" id="PTHR19384">
    <property type="entry name" value="NITRIC OXIDE SYNTHASE-RELATED"/>
    <property type="match status" value="1"/>
</dbReference>
<dbReference type="Pfam" id="PF00667">
    <property type="entry name" value="FAD_binding_1"/>
    <property type="match status" value="1"/>
</dbReference>
<keyword evidence="4" id="KW-0560">Oxidoreductase</keyword>
<evidence type="ECO:0000256" key="1">
    <source>
        <dbReference type="ARBA" id="ARBA00001974"/>
    </source>
</evidence>
<keyword evidence="3" id="KW-0274">FAD</keyword>
<keyword evidence="7" id="KW-1185">Reference proteome</keyword>
<evidence type="ECO:0000256" key="3">
    <source>
        <dbReference type="ARBA" id="ARBA00022827"/>
    </source>
</evidence>
<evidence type="ECO:0000313" key="6">
    <source>
        <dbReference type="EMBL" id="KAG5643125.1"/>
    </source>
</evidence>